<dbReference type="Proteomes" id="UP001056756">
    <property type="component" value="Chromosome"/>
</dbReference>
<name>A0A9J6ZBJ7_9BACL</name>
<reference evidence="1" key="1">
    <citation type="submission" date="2022-05" db="EMBL/GenBank/DDBJ databases">
        <title>Novel bacterial taxa in a minimal lignocellulolytic consortium and its capacity to transform plastics disclosed by genome-resolved metagenomics.</title>
        <authorList>
            <person name="Rodriguez C.A.D."/>
            <person name="Diaz-Garcia L."/>
            <person name="Herrera K."/>
            <person name="Tarazona N.A."/>
            <person name="Sproer C."/>
            <person name="Overmann J."/>
            <person name="Jimenez D.J."/>
        </authorList>
    </citation>
    <scope>NUCLEOTIDE SEQUENCE</scope>
    <source>
        <strain evidence="1">MAG5</strain>
    </source>
</reference>
<organism evidence="1 2">
    <name type="scientific">Candidatus Pristimantibacillus lignocellulolyticus</name>
    <dbReference type="NCBI Taxonomy" id="2994561"/>
    <lineage>
        <taxon>Bacteria</taxon>
        <taxon>Bacillati</taxon>
        <taxon>Bacillota</taxon>
        <taxon>Bacilli</taxon>
        <taxon>Bacillales</taxon>
        <taxon>Paenibacillaceae</taxon>
        <taxon>Candidatus Pristimantibacillus</taxon>
    </lineage>
</organism>
<sequence>MIVREDLTPPNQEDFGTEQQIHAEYKANMIRLYGDDAFISLDFEGVCEAYEPVNIEITQKLSEYAKSFWEE</sequence>
<proteinExistence type="predicted"/>
<dbReference type="AlphaFoldDB" id="A0A9J6ZBJ7"/>
<protein>
    <submittedName>
        <fullName evidence="1">Uncharacterized protein</fullName>
    </submittedName>
</protein>
<evidence type="ECO:0000313" key="1">
    <source>
        <dbReference type="EMBL" id="URN93217.1"/>
    </source>
</evidence>
<gene>
    <name evidence="1" type="ORF">NAG76_15430</name>
</gene>
<accession>A0A9J6ZBJ7</accession>
<evidence type="ECO:0000313" key="2">
    <source>
        <dbReference type="Proteomes" id="UP001056756"/>
    </source>
</evidence>
<dbReference type="KEGG" id="plig:NAG76_15430"/>
<dbReference type="EMBL" id="CP097899">
    <property type="protein sequence ID" value="URN93217.1"/>
    <property type="molecule type" value="Genomic_DNA"/>
</dbReference>